<dbReference type="Proteomes" id="UP000007842">
    <property type="component" value="Chromosome"/>
</dbReference>
<evidence type="ECO:0000256" key="1">
    <source>
        <dbReference type="SAM" id="MobiDB-lite"/>
    </source>
</evidence>
<dbReference type="KEGG" id="scy:SCATT_04140"/>
<organism evidence="2 3">
    <name type="scientific">Streptantibioticus cattleyicolor (strain ATCC 35852 / DSM 46488 / JCM 4925 / NBRC 14057 / NRRL 8057)</name>
    <name type="common">Streptomyces cattleya</name>
    <dbReference type="NCBI Taxonomy" id="1003195"/>
    <lineage>
        <taxon>Bacteria</taxon>
        <taxon>Bacillati</taxon>
        <taxon>Actinomycetota</taxon>
        <taxon>Actinomycetes</taxon>
        <taxon>Kitasatosporales</taxon>
        <taxon>Streptomycetaceae</taxon>
        <taxon>Streptantibioticus</taxon>
    </lineage>
</organism>
<reference evidence="3" key="1">
    <citation type="submission" date="2011-12" db="EMBL/GenBank/DDBJ databases">
        <title>Complete genome sequence of Streptomyces cattleya strain DSM 46488.</title>
        <authorList>
            <person name="Ou H.-Y."/>
            <person name="Li P."/>
            <person name="Zhao C."/>
            <person name="O'Hagan D."/>
            <person name="Deng Z."/>
        </authorList>
    </citation>
    <scope>NUCLEOTIDE SEQUENCE [LARGE SCALE GENOMIC DNA]</scope>
    <source>
        <strain evidence="3">ATCC 35852 / DSM 46488 / JCM 4925 / NBRC 14057 / NRRL 8057</strain>
    </source>
</reference>
<gene>
    <name evidence="2" type="ordered locus">SCATT_04140</name>
</gene>
<feature type="region of interest" description="Disordered" evidence="1">
    <location>
        <begin position="1"/>
        <end position="42"/>
    </location>
</feature>
<evidence type="ECO:0000313" key="2">
    <source>
        <dbReference type="EMBL" id="AEW92785.1"/>
    </source>
</evidence>
<keyword evidence="3" id="KW-1185">Reference proteome</keyword>
<dbReference type="STRING" id="1003195.SCATT_04140"/>
<sequence>MWSYRDGLPADPVPVRPAPARQRSRNGSANDPSGASTGAAGW</sequence>
<dbReference type="AlphaFoldDB" id="G8WNM3"/>
<dbReference type="HOGENOM" id="CLU_3258275_0_0_11"/>
<dbReference type="EMBL" id="CP003219">
    <property type="protein sequence ID" value="AEW92785.1"/>
    <property type="molecule type" value="Genomic_DNA"/>
</dbReference>
<accession>G8WNM3</accession>
<protein>
    <submittedName>
        <fullName evidence="2">Uncharacterized protein</fullName>
    </submittedName>
</protein>
<dbReference type="PATRIC" id="fig|1003195.29.peg.407"/>
<name>G8WNM3_STREN</name>
<proteinExistence type="predicted"/>
<evidence type="ECO:0000313" key="3">
    <source>
        <dbReference type="Proteomes" id="UP000007842"/>
    </source>
</evidence>
<feature type="compositionally biased region" description="Polar residues" evidence="1">
    <location>
        <begin position="25"/>
        <end position="36"/>
    </location>
</feature>